<evidence type="ECO:0000313" key="3">
    <source>
        <dbReference type="Proteomes" id="UP001207582"/>
    </source>
</evidence>
<evidence type="ECO:0000313" key="2">
    <source>
        <dbReference type="EMBL" id="MCW3784755.1"/>
    </source>
</evidence>
<gene>
    <name evidence="2" type="ORF">OM960_24910</name>
</gene>
<comment type="caution">
    <text evidence="2">The sequence shown here is derived from an EMBL/GenBank/DDBJ whole genome shotgun (WGS) entry which is preliminary data.</text>
</comment>
<keyword evidence="3" id="KW-1185">Reference proteome</keyword>
<proteinExistence type="predicted"/>
<name>A0ABT3JAS6_9RHOB</name>
<feature type="region of interest" description="Disordered" evidence="1">
    <location>
        <begin position="1"/>
        <end position="44"/>
    </location>
</feature>
<accession>A0ABT3JAS6</accession>
<dbReference type="EMBL" id="JAPDOG010000066">
    <property type="protein sequence ID" value="MCW3784755.1"/>
    <property type="molecule type" value="Genomic_DNA"/>
</dbReference>
<organism evidence="2 3">
    <name type="scientific">Defluviimonas salinarum</name>
    <dbReference type="NCBI Taxonomy" id="2992147"/>
    <lineage>
        <taxon>Bacteria</taxon>
        <taxon>Pseudomonadati</taxon>
        <taxon>Pseudomonadota</taxon>
        <taxon>Alphaproteobacteria</taxon>
        <taxon>Rhodobacterales</taxon>
        <taxon>Paracoccaceae</taxon>
        <taxon>Albidovulum</taxon>
    </lineage>
</organism>
<dbReference type="Proteomes" id="UP001207582">
    <property type="component" value="Unassembled WGS sequence"/>
</dbReference>
<sequence length="44" mass="4582">MQDGVRNRAGGQGKRAQRDEALIGGGDGAADRSEDQVELLGKKA</sequence>
<reference evidence="2 3" key="1">
    <citation type="submission" date="2022-10" db="EMBL/GenBank/DDBJ databases">
        <title>Defluviimonas sp. CAU 1641 isolated from mud.</title>
        <authorList>
            <person name="Kim W."/>
        </authorList>
    </citation>
    <scope>NUCLEOTIDE SEQUENCE [LARGE SCALE GENOMIC DNA]</scope>
    <source>
        <strain evidence="2 3">CAU 1641</strain>
    </source>
</reference>
<dbReference type="RefSeq" id="WP_264773887.1">
    <property type="nucleotide sequence ID" value="NZ_JAPDOG010000066.1"/>
</dbReference>
<protein>
    <submittedName>
        <fullName evidence="2">Uncharacterized protein</fullName>
    </submittedName>
</protein>
<evidence type="ECO:0000256" key="1">
    <source>
        <dbReference type="SAM" id="MobiDB-lite"/>
    </source>
</evidence>